<dbReference type="EMBL" id="JACRWC010000007">
    <property type="protein sequence ID" value="MBC5998472.1"/>
    <property type="molecule type" value="Genomic_DNA"/>
</dbReference>
<feature type="signal peptide" evidence="3">
    <location>
        <begin position="1"/>
        <end position="26"/>
    </location>
</feature>
<feature type="domain" description="Heme-binding protein Shr-like Hb-interacting" evidence="4">
    <location>
        <begin position="46"/>
        <end position="126"/>
    </location>
</feature>
<feature type="region of interest" description="Disordered" evidence="1">
    <location>
        <begin position="829"/>
        <end position="912"/>
    </location>
</feature>
<gene>
    <name evidence="6" type="ORF">H8876_00345</name>
</gene>
<comment type="caution">
    <text evidence="6">The sequence shown here is derived from an EMBL/GenBank/DDBJ whole genome shotgun (WGS) entry which is preliminary data.</text>
</comment>
<evidence type="ECO:0000256" key="2">
    <source>
        <dbReference type="SAM" id="Phobius"/>
    </source>
</evidence>
<evidence type="ECO:0000313" key="7">
    <source>
        <dbReference type="Proteomes" id="UP000644115"/>
    </source>
</evidence>
<evidence type="ECO:0000256" key="1">
    <source>
        <dbReference type="SAM" id="MobiDB-lite"/>
    </source>
</evidence>
<sequence>MLKKRKHKFMAFLLSAMMLITGTAMGAAPAAAAEKSPPALKSCSANFGYDFRLSFDTSTDAEWISKITSVTVAGESWTKGNTSSSVWNNKSYYVNSDKQILIGEGFTDTTATCVISADGYKDLTLTLDKSNHTATVVTAETAQTYKITTAATTHGTVTVDQTSAKKGDMVTITATPDTGYSLKSLTAADSSGKNISITDSKFQMPASDVTINAVFEKKAADAEKEISIDDISVTKDSFNGLWQFRFKDPNYLNSVKQISVNDTAWEAYSFTPSTGGKYRIKDGSLEFAQKSYSQAAALKSGDVITITANGYKTLTFKVSIKDDKLTVSSESTPGDDMQLHVRLVGSFESALVNQKGYDAISGASTNVTQNKNSNASVEVALVKKGQDPQSSDWKLLNESDIRVVSKGSSVNIANRTDPAKGNDSGMAGVYSVHDGSVTLAGTPAKPGIYDISVTITDELGRTATSNTLPFRIYSGEETLQDQLTLANCTKTADGKYMYDMEPWAIKNFTLPSGDQTVVVPADVKAWYGSHTSGTYGKLGYAVPEGTLQPQTLILPKGCDLTLVNMDILSSVKIVVQDGAKLTLRDSVIQGAVEVENGGTFSMNYNDYGGGEFLNGASINGKLILKDGSTLENAKIYSNTNNIANGSEARRNTDPVVVINGNVKLKGKVFLRGDEAPTGTDPATGKSYTGQAGLQVNGTLTLEKDAVLAVFGGGKDATTSNGGTAIRLNGGTITGEGKLIAVGGDGHFGKGGDAVSGNGTISVTDAYLEGGASVSKSGTAGKALGDQVKLSGNTNRKLIDGETGSAIDYDHDTYWRDILTLPDLSLYTVEKNAPGEGSTDQEKPDVDQEKPGGSGDNGSGDNGSADSDSNGTAGNGNNPNGSSSGGTAGNGSNSNGNNSAGTAGNGSSQTGDASTPLLWAAIMLTALALMGTTVLWRRKQNAGR</sequence>
<dbReference type="RefSeq" id="WP_249286081.1">
    <property type="nucleotide sequence ID" value="NZ_JACRWC010000007.1"/>
</dbReference>
<reference evidence="6" key="1">
    <citation type="submission" date="2020-08" db="EMBL/GenBank/DDBJ databases">
        <authorList>
            <person name="Liu C."/>
            <person name="Sun Q."/>
        </authorList>
    </citation>
    <scope>NUCLEOTIDE SEQUENCE</scope>
    <source>
        <strain evidence="6">BX16</strain>
    </source>
</reference>
<evidence type="ECO:0000256" key="3">
    <source>
        <dbReference type="SAM" id="SignalP"/>
    </source>
</evidence>
<feature type="compositionally biased region" description="Gly residues" evidence="1">
    <location>
        <begin position="851"/>
        <end position="860"/>
    </location>
</feature>
<keyword evidence="2" id="KW-0812">Transmembrane</keyword>
<feature type="domain" description="Bacterial repeat" evidence="5">
    <location>
        <begin position="145"/>
        <end position="218"/>
    </location>
</feature>
<evidence type="ECO:0000259" key="5">
    <source>
        <dbReference type="Pfam" id="PF18998"/>
    </source>
</evidence>
<organism evidence="6 7">
    <name type="scientific">Lentihominibacter faecis</name>
    <dbReference type="NCBI Taxonomy" id="2764712"/>
    <lineage>
        <taxon>Bacteria</taxon>
        <taxon>Bacillati</taxon>
        <taxon>Bacillota</taxon>
        <taxon>Clostridia</taxon>
        <taxon>Peptostreptococcales</taxon>
        <taxon>Anaerovoracaceae</taxon>
        <taxon>Lentihominibacter</taxon>
    </lineage>
</organism>
<feature type="compositionally biased region" description="Low complexity" evidence="1">
    <location>
        <begin position="889"/>
        <end position="910"/>
    </location>
</feature>
<keyword evidence="7" id="KW-1185">Reference proteome</keyword>
<feature type="transmembrane region" description="Helical" evidence="2">
    <location>
        <begin position="916"/>
        <end position="935"/>
    </location>
</feature>
<dbReference type="Pfam" id="PF18998">
    <property type="entry name" value="Flg_new_2"/>
    <property type="match status" value="1"/>
</dbReference>
<feature type="chain" id="PRO_5039720068" evidence="3">
    <location>
        <begin position="27"/>
        <end position="943"/>
    </location>
</feature>
<dbReference type="Pfam" id="PF07550">
    <property type="entry name" value="Shr-like_HID"/>
    <property type="match status" value="2"/>
</dbReference>
<feature type="compositionally biased region" description="Basic and acidic residues" evidence="1">
    <location>
        <begin position="839"/>
        <end position="849"/>
    </location>
</feature>
<proteinExistence type="predicted"/>
<protein>
    <submittedName>
        <fullName evidence="6">DUF1533 domain-containing protein</fullName>
    </submittedName>
</protein>
<accession>A0A923ND49</accession>
<dbReference type="AlphaFoldDB" id="A0A923ND49"/>
<dbReference type="Proteomes" id="UP000644115">
    <property type="component" value="Unassembled WGS sequence"/>
</dbReference>
<dbReference type="InterPro" id="IPR044060">
    <property type="entry name" value="Bacterial_rp_domain"/>
</dbReference>
<feature type="domain" description="Heme-binding protein Shr-like Hb-interacting" evidence="4">
    <location>
        <begin position="242"/>
        <end position="319"/>
    </location>
</feature>
<keyword evidence="2" id="KW-1133">Transmembrane helix</keyword>
<feature type="compositionally biased region" description="Low complexity" evidence="1">
    <location>
        <begin position="861"/>
        <end position="881"/>
    </location>
</feature>
<evidence type="ECO:0000313" key="6">
    <source>
        <dbReference type="EMBL" id="MBC5998472.1"/>
    </source>
</evidence>
<evidence type="ECO:0000259" key="4">
    <source>
        <dbReference type="Pfam" id="PF07550"/>
    </source>
</evidence>
<name>A0A923ND49_9FIRM</name>
<keyword evidence="2" id="KW-0472">Membrane</keyword>
<dbReference type="InterPro" id="IPR011432">
    <property type="entry name" value="Shr-like_HID"/>
</dbReference>
<keyword evidence="3" id="KW-0732">Signal</keyword>